<name>X1MEY1_9ZZZZ</name>
<evidence type="ECO:0000313" key="1">
    <source>
        <dbReference type="EMBL" id="GAI30212.1"/>
    </source>
</evidence>
<dbReference type="AlphaFoldDB" id="X1MEY1"/>
<organism evidence="1">
    <name type="scientific">marine sediment metagenome</name>
    <dbReference type="NCBI Taxonomy" id="412755"/>
    <lineage>
        <taxon>unclassified sequences</taxon>
        <taxon>metagenomes</taxon>
        <taxon>ecological metagenomes</taxon>
    </lineage>
</organism>
<comment type="caution">
    <text evidence="1">The sequence shown here is derived from an EMBL/GenBank/DDBJ whole genome shotgun (WGS) entry which is preliminary data.</text>
</comment>
<feature type="non-terminal residue" evidence="1">
    <location>
        <position position="1"/>
    </location>
</feature>
<dbReference type="EMBL" id="BARV01019374">
    <property type="protein sequence ID" value="GAI30212.1"/>
    <property type="molecule type" value="Genomic_DNA"/>
</dbReference>
<reference evidence="1" key="1">
    <citation type="journal article" date="2014" name="Front. Microbiol.">
        <title>High frequency of phylogenetically diverse reductive dehalogenase-homologous genes in deep subseafloor sedimentary metagenomes.</title>
        <authorList>
            <person name="Kawai M."/>
            <person name="Futagami T."/>
            <person name="Toyoda A."/>
            <person name="Takaki Y."/>
            <person name="Nishi S."/>
            <person name="Hori S."/>
            <person name="Arai W."/>
            <person name="Tsubouchi T."/>
            <person name="Morono Y."/>
            <person name="Uchiyama I."/>
            <person name="Ito T."/>
            <person name="Fujiyama A."/>
            <person name="Inagaki F."/>
            <person name="Takami H."/>
        </authorList>
    </citation>
    <scope>NUCLEOTIDE SEQUENCE</scope>
    <source>
        <strain evidence="1">Expedition CK06-06</strain>
    </source>
</reference>
<sequence length="40" mass="4492">NWAKTWAEVIHELKNIYGDTAKVAVIPDATVQYFPEASNT</sequence>
<gene>
    <name evidence="1" type="ORF">S06H3_32566</name>
</gene>
<accession>X1MEY1</accession>
<proteinExistence type="predicted"/>
<protein>
    <submittedName>
        <fullName evidence="1">Uncharacterized protein</fullName>
    </submittedName>
</protein>